<dbReference type="InterPro" id="IPR052660">
    <property type="entry name" value="Erythrocyte_Invasion_ImmMod"/>
</dbReference>
<gene>
    <name evidence="2" type="ORF">PAUS00366_LOCUS14522</name>
</gene>
<dbReference type="AlphaFoldDB" id="A0A7S4ANH2"/>
<proteinExistence type="predicted"/>
<feature type="compositionally biased region" description="Polar residues" evidence="1">
    <location>
        <begin position="1"/>
        <end position="17"/>
    </location>
</feature>
<name>A0A7S4ANH2_9STRA</name>
<organism evidence="2">
    <name type="scientific">Pseudo-nitzschia australis</name>
    <dbReference type="NCBI Taxonomy" id="44445"/>
    <lineage>
        <taxon>Eukaryota</taxon>
        <taxon>Sar</taxon>
        <taxon>Stramenopiles</taxon>
        <taxon>Ochrophyta</taxon>
        <taxon>Bacillariophyta</taxon>
        <taxon>Bacillariophyceae</taxon>
        <taxon>Bacillariophycidae</taxon>
        <taxon>Bacillariales</taxon>
        <taxon>Bacillariaceae</taxon>
        <taxon>Pseudo-nitzschia</taxon>
    </lineage>
</organism>
<dbReference type="EMBL" id="HBIX01020642">
    <property type="protein sequence ID" value="CAE0721767.1"/>
    <property type="molecule type" value="Transcribed_RNA"/>
</dbReference>
<accession>A0A7S4ANH2</accession>
<sequence>MEESRSPPSSLPTSATKQQQQQQQQSPLHNIYHDILEDLCQQTLPYGYEYEASTAIPTAKGTSTATATSTTTATATATATLPVVPLRDVLAVYQKRLEVETETNKEQQYSFREGGLTDLLVAKLLTTTTATADVTTTEDATTAANGNDNDENSLEVYLGVAQALVVGLPSLYLPALSQSVSDVVFSSSSSVLSRKKLANKNVLRLWVSLVTNGVTPVGVHEQLSNALIAVLASAQRQQLSTTTPSSLQLQQDVSKFLVQDWKQHLLRRDTTTVNNSNNNNNSKIASFRCATVLIRMVSRWSRPHREQTETQRGLILETARTSGGLGLLLQMLRDFDDPLQQLGLLDALVEEFEIDNDREIDNEHNDRGNATGATTSTPDSSARSASASTSSASTTAEWMASPELMSLVLQFLKDPLLCDAALRYVGVLSTMKPNELSIILDHVRTICLERGGSPPNRDSERLPLVRAISGAACCAYANTNAIATVGSNTNTRSPNNDNALDTILADPLLRKAWWDVSRVSQPKLQAAILVSVATSLPKIAAATSPASAIELYRCLGTDNSSGATTTQWLVDKFATSTFLEPRIASHALLAAILRVPNAGLAVFAPDPSATRALVQEVLLPNNDDDGDDGNKQNTTADSQRARFDLLESFLERCSSEDCCNYVDAKTLRRLQENRAMGPYGKKPRPYGADDVALA</sequence>
<feature type="compositionally biased region" description="Low complexity" evidence="1">
    <location>
        <begin position="373"/>
        <end position="395"/>
    </location>
</feature>
<evidence type="ECO:0000256" key="1">
    <source>
        <dbReference type="SAM" id="MobiDB-lite"/>
    </source>
</evidence>
<reference evidence="2" key="1">
    <citation type="submission" date="2021-01" db="EMBL/GenBank/DDBJ databases">
        <authorList>
            <person name="Corre E."/>
            <person name="Pelletier E."/>
            <person name="Niang G."/>
            <person name="Scheremetjew M."/>
            <person name="Finn R."/>
            <person name="Kale V."/>
            <person name="Holt S."/>
            <person name="Cochrane G."/>
            <person name="Meng A."/>
            <person name="Brown T."/>
            <person name="Cohen L."/>
        </authorList>
    </citation>
    <scope>NUCLEOTIDE SEQUENCE</scope>
    <source>
        <strain evidence="2">10249 10 AB</strain>
    </source>
</reference>
<dbReference type="PANTHER" id="PTHR16021">
    <property type="entry name" value="MANSC DOMAIN CONTAINING PROTEIN 1"/>
    <property type="match status" value="1"/>
</dbReference>
<evidence type="ECO:0000313" key="2">
    <source>
        <dbReference type="EMBL" id="CAE0721767.1"/>
    </source>
</evidence>
<feature type="region of interest" description="Disordered" evidence="1">
    <location>
        <begin position="358"/>
        <end position="395"/>
    </location>
</feature>
<protein>
    <submittedName>
        <fullName evidence="2">Uncharacterized protein</fullName>
    </submittedName>
</protein>
<dbReference type="PANTHER" id="PTHR16021:SF26">
    <property type="entry name" value="MANSC DOMAIN CONTAINING 4"/>
    <property type="match status" value="1"/>
</dbReference>
<feature type="compositionally biased region" description="Basic and acidic residues" evidence="1">
    <location>
        <begin position="358"/>
        <end position="367"/>
    </location>
</feature>
<feature type="region of interest" description="Disordered" evidence="1">
    <location>
        <begin position="1"/>
        <end position="26"/>
    </location>
</feature>